<accession>A0ABW8UY13</accession>
<keyword evidence="3" id="KW-1185">Reference proteome</keyword>
<evidence type="ECO:0000313" key="2">
    <source>
        <dbReference type="EMBL" id="MFL4470899.1"/>
    </source>
</evidence>
<organism evidence="2 3">
    <name type="scientific">Tateyamaria armeniaca</name>
    <dbReference type="NCBI Taxonomy" id="2518930"/>
    <lineage>
        <taxon>Bacteria</taxon>
        <taxon>Pseudomonadati</taxon>
        <taxon>Pseudomonadota</taxon>
        <taxon>Alphaproteobacteria</taxon>
        <taxon>Rhodobacterales</taxon>
        <taxon>Roseobacteraceae</taxon>
        <taxon>Tateyamaria</taxon>
    </lineage>
</organism>
<reference evidence="2 3" key="1">
    <citation type="submission" date="2024-08" db="EMBL/GenBank/DDBJ databases">
        <title>Tateyamaria sp. nov., isolated from marine algae.</title>
        <authorList>
            <person name="Choi B.J."/>
            <person name="Kim J.M."/>
            <person name="Lee J.K."/>
            <person name="Choi D.G."/>
            <person name="Bayburt H."/>
            <person name="Baek J.H."/>
            <person name="Han D.M."/>
            <person name="Jeon C.O."/>
        </authorList>
    </citation>
    <scope>NUCLEOTIDE SEQUENCE [LARGE SCALE GENOMIC DNA]</scope>
    <source>
        <strain evidence="2 3">KMU-156</strain>
    </source>
</reference>
<keyword evidence="1" id="KW-0732">Signal</keyword>
<name>A0ABW8UY13_9RHOB</name>
<dbReference type="Proteomes" id="UP001627408">
    <property type="component" value="Unassembled WGS sequence"/>
</dbReference>
<sequence>MTRKFALIASTAVALIAAPAFAETDPSDVTYDPTNTLAGQQVAQIDATIGSPVVMRDGEELGEVEEFKFLEDGRASIVIDMAAGLRLDGDTIELITDADNLTVVGSIIAVNADEDELYKAVGVKGAGPNKVEF</sequence>
<dbReference type="EMBL" id="JBHDIY010000002">
    <property type="protein sequence ID" value="MFL4470899.1"/>
    <property type="molecule type" value="Genomic_DNA"/>
</dbReference>
<proteinExistence type="predicted"/>
<evidence type="ECO:0008006" key="4">
    <source>
        <dbReference type="Google" id="ProtNLM"/>
    </source>
</evidence>
<evidence type="ECO:0000256" key="1">
    <source>
        <dbReference type="SAM" id="SignalP"/>
    </source>
</evidence>
<feature type="signal peptide" evidence="1">
    <location>
        <begin position="1"/>
        <end position="22"/>
    </location>
</feature>
<gene>
    <name evidence="2" type="ORF">ACERZ8_13775</name>
</gene>
<dbReference type="RefSeq" id="WP_407592733.1">
    <property type="nucleotide sequence ID" value="NZ_JBHDIY010000002.1"/>
</dbReference>
<evidence type="ECO:0000313" key="3">
    <source>
        <dbReference type="Proteomes" id="UP001627408"/>
    </source>
</evidence>
<feature type="chain" id="PRO_5046402670" description="PRC-barrel domain-containing protein" evidence="1">
    <location>
        <begin position="23"/>
        <end position="133"/>
    </location>
</feature>
<comment type="caution">
    <text evidence="2">The sequence shown here is derived from an EMBL/GenBank/DDBJ whole genome shotgun (WGS) entry which is preliminary data.</text>
</comment>
<protein>
    <recommendedName>
        <fullName evidence="4">PRC-barrel domain-containing protein</fullName>
    </recommendedName>
</protein>